<proteinExistence type="evidence at transcript level"/>
<dbReference type="EMBL" id="JO845231">
    <property type="protein sequence ID" value="AEO36847.1"/>
    <property type="molecule type" value="mRNA"/>
</dbReference>
<dbReference type="SMART" id="SM01318">
    <property type="entry name" value="SVWC"/>
    <property type="match status" value="3"/>
</dbReference>
<dbReference type="AlphaFoldDB" id="G3MTM9"/>
<dbReference type="InterPro" id="IPR029277">
    <property type="entry name" value="SVWC_dom"/>
</dbReference>
<organism evidence="4">
    <name type="scientific">Amblyomma maculatum</name>
    <name type="common">Gulf Coast tick</name>
    <dbReference type="NCBI Taxonomy" id="34609"/>
    <lineage>
        <taxon>Eukaryota</taxon>
        <taxon>Metazoa</taxon>
        <taxon>Ecdysozoa</taxon>
        <taxon>Arthropoda</taxon>
        <taxon>Chelicerata</taxon>
        <taxon>Arachnida</taxon>
        <taxon>Acari</taxon>
        <taxon>Parasitiformes</taxon>
        <taxon>Ixodida</taxon>
        <taxon>Ixodoidea</taxon>
        <taxon>Ixodidae</taxon>
        <taxon>Amblyomminae</taxon>
        <taxon>Amblyomma</taxon>
    </lineage>
</organism>
<evidence type="ECO:0000313" key="4">
    <source>
        <dbReference type="EMBL" id="AEO36847.1"/>
    </source>
</evidence>
<dbReference type="GO" id="GO:0005576">
    <property type="term" value="C:extracellular region"/>
    <property type="evidence" value="ECO:0007669"/>
    <property type="project" value="UniProtKB-SubCell"/>
</dbReference>
<dbReference type="PANTHER" id="PTHR39957:SF1">
    <property type="entry name" value="AT09846P1-RELATED"/>
    <property type="match status" value="1"/>
</dbReference>
<keyword evidence="2" id="KW-0964">Secreted</keyword>
<comment type="subcellular location">
    <subcellularLocation>
        <location evidence="1">Secreted</location>
    </subcellularLocation>
</comment>
<feature type="domain" description="Single" evidence="3">
    <location>
        <begin position="149"/>
        <end position="213"/>
    </location>
</feature>
<feature type="domain" description="Single" evidence="3">
    <location>
        <begin position="329"/>
        <end position="395"/>
    </location>
</feature>
<dbReference type="PANTHER" id="PTHR39957">
    <property type="entry name" value="AT09846P1-RELATED"/>
    <property type="match status" value="1"/>
</dbReference>
<name>G3MTM9_AMBMU</name>
<dbReference type="Pfam" id="PF15430">
    <property type="entry name" value="SVWC"/>
    <property type="match status" value="1"/>
</dbReference>
<protein>
    <recommendedName>
        <fullName evidence="3">Single domain-containing protein</fullName>
    </recommendedName>
</protein>
<sequence length="419" mass="47046">MYQYLYILCSIQYFPLTFGGLFSTDTVEFKDATCRYRDLFFNSYYYPKGECKRVQCHALTKTLTVETCLSKPTRETCTLTKESDAKKGNFPLCCAVYTCNNQDIYFGMTTTYSADSAAVITPLGWVETSSHWEAKTLYIPTIPEIGSGSYTEEVSLLVSFLLNSLCKGFVYSEKDLTIAKGCPIFKPGIHQCAMIKTEDNAAQYPECCPVFMCPPAGYEKRVVTTNGQKVRITRDGCAYEGGRPDHTLDTAKACSDLNCKGKQNTDTYTCLDKKELGWPDCKIVSPGLHETSAVLPKCCEDLVCPDMTVELGEPVKSIERATDVTSGVCTYQNRRFKGTHTVYLVCEMWTCLPAERKVEVWRCPDTAKKLDKHCSWKIEENATAMFPHCCAKIVCHYYYPTQHPGLKAAASPLKKRPII</sequence>
<evidence type="ECO:0000256" key="1">
    <source>
        <dbReference type="ARBA" id="ARBA00004613"/>
    </source>
</evidence>
<reference evidence="4" key="1">
    <citation type="journal article" date="2011" name="PLoS ONE">
        <title>A deep insight into the sialotranscriptome of the gulf coast tick, Amblyomma maculatum.</title>
        <authorList>
            <person name="Karim S."/>
            <person name="Singh P."/>
            <person name="Ribeiro J.M."/>
        </authorList>
    </citation>
    <scope>NUCLEOTIDE SEQUENCE</scope>
    <source>
        <tissue evidence="4">Salivary gland</tissue>
    </source>
</reference>
<dbReference type="InterPro" id="IPR053308">
    <property type="entry name" value="Vago-like"/>
</dbReference>
<accession>G3MTM9</accession>
<evidence type="ECO:0000256" key="2">
    <source>
        <dbReference type="ARBA" id="ARBA00022525"/>
    </source>
</evidence>
<evidence type="ECO:0000259" key="3">
    <source>
        <dbReference type="SMART" id="SM01318"/>
    </source>
</evidence>
<feature type="domain" description="Single" evidence="3">
    <location>
        <begin position="34"/>
        <end position="99"/>
    </location>
</feature>